<protein>
    <submittedName>
        <fullName evidence="1">Uncharacterized protein</fullName>
    </submittedName>
</protein>
<comment type="caution">
    <text evidence="1">The sequence shown here is derived from an EMBL/GenBank/DDBJ whole genome shotgun (WGS) entry which is preliminary data.</text>
</comment>
<evidence type="ECO:0000313" key="2">
    <source>
        <dbReference type="Proteomes" id="UP000714625"/>
    </source>
</evidence>
<dbReference type="AlphaFoldDB" id="A0AA36UUS4"/>
<dbReference type="Proteomes" id="UP000714625">
    <property type="component" value="Unassembled WGS sequence"/>
</dbReference>
<gene>
    <name evidence="1" type="ORF">GHY86_19970</name>
</gene>
<sequence>MEIEALKTIGKGLIDLINASGPYAVALVGAYFGYLGNKSAKEMSLKVTEMQIDKDLNVQRESHKFESKKVVSQYKRELIDKIVKELEPMFTRTVGLIKSYHALCAYDEPFNQEKFRILIQDRFFNVDDLDKQSENDRAFTCVLAYTSLISDANISVEVLKLQDAISQCVMVVEWDGENWGEEHTQKVNNLMSNLQASYMKLFISLGKSLEK</sequence>
<evidence type="ECO:0000313" key="1">
    <source>
        <dbReference type="EMBL" id="EGQ9137406.1"/>
    </source>
</evidence>
<accession>A0AA36UUS4</accession>
<proteinExistence type="predicted"/>
<organism evidence="1 2">
    <name type="scientific">Vibrio alginolyticus</name>
    <dbReference type="NCBI Taxonomy" id="663"/>
    <lineage>
        <taxon>Bacteria</taxon>
        <taxon>Pseudomonadati</taxon>
        <taxon>Pseudomonadota</taxon>
        <taxon>Gammaproteobacteria</taxon>
        <taxon>Vibrionales</taxon>
        <taxon>Vibrionaceae</taxon>
        <taxon>Vibrio</taxon>
    </lineage>
</organism>
<reference evidence="1" key="1">
    <citation type="submission" date="2019-11" db="EMBL/GenBank/DDBJ databases">
        <authorList>
            <consortium name="PulseNet: The National Subtyping Network for Foodborne Disease Surveillance"/>
            <person name="Tarr C.L."/>
            <person name="Trees E."/>
            <person name="Katz L.S."/>
            <person name="Carleton-Romer H.A."/>
            <person name="Stroika S."/>
            <person name="Kucerova Z."/>
            <person name="Roache K.F."/>
            <person name="Sabol A.L."/>
            <person name="Besser J."/>
            <person name="Gerner-Smidt P."/>
        </authorList>
    </citation>
    <scope>NUCLEOTIDE SEQUENCE</scope>
    <source>
        <strain evidence="1">PNUSAV001129</strain>
    </source>
</reference>
<dbReference type="RefSeq" id="WP_053307288.1">
    <property type="nucleotide sequence ID" value="NZ_CP046812.1"/>
</dbReference>
<dbReference type="EMBL" id="AAXMUW010000054">
    <property type="protein sequence ID" value="EGQ9137406.1"/>
    <property type="molecule type" value="Genomic_DNA"/>
</dbReference>
<name>A0AA36UUS4_VIBAL</name>